<evidence type="ECO:0000256" key="5">
    <source>
        <dbReference type="ARBA" id="ARBA00023163"/>
    </source>
</evidence>
<accession>A0A2K3Q7L1</accession>
<dbReference type="AlphaFoldDB" id="A0A2K3Q7L1"/>
<dbReference type="Gene3D" id="1.10.10.60">
    <property type="entry name" value="Homeodomain-like"/>
    <property type="match status" value="1"/>
</dbReference>
<feature type="domain" description="Homeobox" evidence="10">
    <location>
        <begin position="430"/>
        <end position="493"/>
    </location>
</feature>
<dbReference type="EMBL" id="NRSZ01001092">
    <property type="protein sequence ID" value="PNY23463.1"/>
    <property type="molecule type" value="Genomic_DNA"/>
</dbReference>
<evidence type="ECO:0000256" key="8">
    <source>
        <dbReference type="PROSITE-ProRule" id="PRU00108"/>
    </source>
</evidence>
<dbReference type="PANTHER" id="PTHR11850">
    <property type="entry name" value="HOMEOBOX PROTEIN TRANSCRIPTION FACTORS"/>
    <property type="match status" value="1"/>
</dbReference>
<protein>
    <submittedName>
        <fullName evidence="11">Homeobox protein PKNOX1</fullName>
    </submittedName>
</protein>
<feature type="DNA-binding region" description="Homeobox" evidence="8">
    <location>
        <begin position="432"/>
        <end position="494"/>
    </location>
</feature>
<dbReference type="CDD" id="cd00086">
    <property type="entry name" value="homeodomain"/>
    <property type="match status" value="1"/>
</dbReference>
<dbReference type="FunFam" id="1.10.10.60:FF:000059">
    <property type="entry name" value="TGFB-induced factor homeobox 1"/>
    <property type="match status" value="1"/>
</dbReference>
<dbReference type="OrthoDB" id="10056939at2759"/>
<keyword evidence="3 8" id="KW-0238">DNA-binding</keyword>
<dbReference type="InterPro" id="IPR009057">
    <property type="entry name" value="Homeodomain-like_sf"/>
</dbReference>
<feature type="compositionally biased region" description="Low complexity" evidence="9">
    <location>
        <begin position="235"/>
        <end position="248"/>
    </location>
</feature>
<feature type="compositionally biased region" description="Basic and acidic residues" evidence="9">
    <location>
        <begin position="345"/>
        <end position="358"/>
    </location>
</feature>
<evidence type="ECO:0000313" key="12">
    <source>
        <dbReference type="Proteomes" id="UP000236621"/>
    </source>
</evidence>
<gene>
    <name evidence="11" type="ORF">TCAP_06605</name>
</gene>
<dbReference type="SUPFAM" id="SSF46689">
    <property type="entry name" value="Homeodomain-like"/>
    <property type="match status" value="1"/>
</dbReference>
<evidence type="ECO:0000256" key="4">
    <source>
        <dbReference type="ARBA" id="ARBA00023155"/>
    </source>
</evidence>
<comment type="caution">
    <text evidence="11">The sequence shown here is derived from an EMBL/GenBank/DDBJ whole genome shotgun (WGS) entry which is preliminary data.</text>
</comment>
<keyword evidence="5" id="KW-0804">Transcription</keyword>
<dbReference type="PROSITE" id="PS50071">
    <property type="entry name" value="HOMEOBOX_2"/>
    <property type="match status" value="1"/>
</dbReference>
<dbReference type="SMART" id="SM00389">
    <property type="entry name" value="HOX"/>
    <property type="match status" value="1"/>
</dbReference>
<evidence type="ECO:0000256" key="7">
    <source>
        <dbReference type="ARBA" id="ARBA00038021"/>
    </source>
</evidence>
<dbReference type="InterPro" id="IPR050224">
    <property type="entry name" value="TALE_homeobox"/>
</dbReference>
<feature type="region of interest" description="Disordered" evidence="9">
    <location>
        <begin position="1"/>
        <end position="24"/>
    </location>
</feature>
<evidence type="ECO:0000256" key="3">
    <source>
        <dbReference type="ARBA" id="ARBA00023125"/>
    </source>
</evidence>
<evidence type="ECO:0000256" key="6">
    <source>
        <dbReference type="ARBA" id="ARBA00023242"/>
    </source>
</evidence>
<comment type="similarity">
    <text evidence="7">Belongs to the TALE/TGIF homeobox family.</text>
</comment>
<reference evidence="11 12" key="1">
    <citation type="submission" date="2017-08" db="EMBL/GenBank/DDBJ databases">
        <title>Harnessing the power of phylogenomics to disentangle the directionality and signatures of interkingdom host jumping in the parasitic fungal genus Tolypocladium.</title>
        <authorList>
            <person name="Quandt C.A."/>
            <person name="Patterson W."/>
            <person name="Spatafora J.W."/>
        </authorList>
    </citation>
    <scope>NUCLEOTIDE SEQUENCE [LARGE SCALE GENOMIC DNA]</scope>
    <source>
        <strain evidence="11 12">CBS 113982</strain>
    </source>
</reference>
<keyword evidence="4 8" id="KW-0371">Homeobox</keyword>
<feature type="compositionally biased region" description="Polar residues" evidence="9">
    <location>
        <begin position="299"/>
        <end position="311"/>
    </location>
</feature>
<proteinExistence type="inferred from homology"/>
<keyword evidence="2" id="KW-0805">Transcription regulation</keyword>
<dbReference type="GO" id="GO:0006355">
    <property type="term" value="P:regulation of DNA-templated transcription"/>
    <property type="evidence" value="ECO:0007669"/>
    <property type="project" value="InterPro"/>
</dbReference>
<dbReference type="InterPro" id="IPR001356">
    <property type="entry name" value="HD"/>
</dbReference>
<keyword evidence="12" id="KW-1185">Reference proteome</keyword>
<evidence type="ECO:0000256" key="2">
    <source>
        <dbReference type="ARBA" id="ARBA00023015"/>
    </source>
</evidence>
<dbReference type="Proteomes" id="UP000236621">
    <property type="component" value="Unassembled WGS sequence"/>
</dbReference>
<dbReference type="STRING" id="45235.A0A2K3Q7L1"/>
<feature type="region of interest" description="Disordered" evidence="9">
    <location>
        <begin position="499"/>
        <end position="570"/>
    </location>
</feature>
<organism evidence="11 12">
    <name type="scientific">Tolypocladium capitatum</name>
    <dbReference type="NCBI Taxonomy" id="45235"/>
    <lineage>
        <taxon>Eukaryota</taxon>
        <taxon>Fungi</taxon>
        <taxon>Dikarya</taxon>
        <taxon>Ascomycota</taxon>
        <taxon>Pezizomycotina</taxon>
        <taxon>Sordariomycetes</taxon>
        <taxon>Hypocreomycetidae</taxon>
        <taxon>Hypocreales</taxon>
        <taxon>Ophiocordycipitaceae</taxon>
        <taxon>Tolypocladium</taxon>
    </lineage>
</organism>
<dbReference type="GO" id="GO:0003677">
    <property type="term" value="F:DNA binding"/>
    <property type="evidence" value="ECO:0007669"/>
    <property type="project" value="UniProtKB-UniRule"/>
</dbReference>
<keyword evidence="6 8" id="KW-0539">Nucleus</keyword>
<feature type="region of interest" description="Disordered" evidence="9">
    <location>
        <begin position="204"/>
        <end position="360"/>
    </location>
</feature>
<sequence>MPCLAPSQKKGSPPENLQQPHQSPDAAAAQIGAATVPRHFHLYKRRRGIPPWSAGTPVRCPCLAFVLPTSSRPRLSVIKKRSTSYRAVRGTPSAPFLRWAFEAITASCGSANQPCFPGQTLEGVHQGIDRTTAALVGVVMDNSPTRHPDFNRNSQQNPTQQRNMSILTMATPSPHPIFRNEYPWDAARPSSDYSRPRAENRTVALPSIRQTFPELHLDGPLPERPTSRPSIINKSPSIAAQSSIASPQYVHSPDSNKRRRVSIEDEQSTLRAKQVPRLYRSPELPPPRQMSPARREHASSTTAETWTSPSRADSYPPSGGVPGPVGINGKVEPRHTLPSLPPTMKLDREPAPLNRPREPATAGAGALAVYQGPDYGYSYHHPSRYQSLSTSSIRPHDRAPFSAAGGNYDPHHQDIGRYGDLAGMGMGGDAKQRKRRGNLPKETTDKLRAWFVAHLQHPYPTEDEKQDLMRQTGLQMNQISNWFINARRRQLPAMINSARAESDAMHGRVGSSAGGEGKILASTERPANYGPPPDRRATALPLSDGEGGVYDEDVGSLRKRRAGELSRESV</sequence>
<dbReference type="Pfam" id="PF05920">
    <property type="entry name" value="Homeobox_KN"/>
    <property type="match status" value="1"/>
</dbReference>
<evidence type="ECO:0000313" key="11">
    <source>
        <dbReference type="EMBL" id="PNY23463.1"/>
    </source>
</evidence>
<name>A0A2K3Q7L1_9HYPO</name>
<dbReference type="GO" id="GO:0005634">
    <property type="term" value="C:nucleus"/>
    <property type="evidence" value="ECO:0007669"/>
    <property type="project" value="UniProtKB-SubCell"/>
</dbReference>
<evidence type="ECO:0000256" key="9">
    <source>
        <dbReference type="SAM" id="MobiDB-lite"/>
    </source>
</evidence>
<dbReference type="InterPro" id="IPR008422">
    <property type="entry name" value="KN_HD"/>
</dbReference>
<evidence type="ECO:0000259" key="10">
    <source>
        <dbReference type="PROSITE" id="PS50071"/>
    </source>
</evidence>
<comment type="subcellular location">
    <subcellularLocation>
        <location evidence="1 8">Nucleus</location>
    </subcellularLocation>
</comment>
<evidence type="ECO:0000256" key="1">
    <source>
        <dbReference type="ARBA" id="ARBA00004123"/>
    </source>
</evidence>